<feature type="domain" description="Putative Flp pilus-assembly TadG-like N-terminal" evidence="1">
    <location>
        <begin position="1"/>
        <end position="42"/>
    </location>
</feature>
<dbReference type="Pfam" id="PF13400">
    <property type="entry name" value="Tad"/>
    <property type="match status" value="1"/>
</dbReference>
<dbReference type="SUPFAM" id="SSF53300">
    <property type="entry name" value="vWA-like"/>
    <property type="match status" value="1"/>
</dbReference>
<dbReference type="InterPro" id="IPR028087">
    <property type="entry name" value="Tad_N"/>
</dbReference>
<evidence type="ECO:0000313" key="2">
    <source>
        <dbReference type="EMBL" id="MBB6122474.1"/>
    </source>
</evidence>
<comment type="caution">
    <text evidence="2">The sequence shown here is derived from an EMBL/GenBank/DDBJ whole genome shotgun (WGS) entry which is preliminary data.</text>
</comment>
<evidence type="ECO:0000259" key="1">
    <source>
        <dbReference type="Pfam" id="PF13400"/>
    </source>
</evidence>
<evidence type="ECO:0000313" key="3">
    <source>
        <dbReference type="Proteomes" id="UP000552700"/>
    </source>
</evidence>
<organism evidence="2 3">
    <name type="scientific">Sphingobium subterraneum</name>
    <dbReference type="NCBI Taxonomy" id="627688"/>
    <lineage>
        <taxon>Bacteria</taxon>
        <taxon>Pseudomonadati</taxon>
        <taxon>Pseudomonadota</taxon>
        <taxon>Alphaproteobacteria</taxon>
        <taxon>Sphingomonadales</taxon>
        <taxon>Sphingomonadaceae</taxon>
        <taxon>Sphingobium</taxon>
    </lineage>
</organism>
<protein>
    <submittedName>
        <fullName evidence="2">Flp pilus assembly protein TadG</fullName>
    </submittedName>
</protein>
<dbReference type="EMBL" id="JACIJP010000001">
    <property type="protein sequence ID" value="MBB6122474.1"/>
    <property type="molecule type" value="Genomic_DNA"/>
</dbReference>
<dbReference type="InterPro" id="IPR036465">
    <property type="entry name" value="vWFA_dom_sf"/>
</dbReference>
<reference evidence="2 3" key="1">
    <citation type="submission" date="2020-08" db="EMBL/GenBank/DDBJ databases">
        <title>Genomic Encyclopedia of Type Strains, Phase IV (KMG-IV): sequencing the most valuable type-strain genomes for metagenomic binning, comparative biology and taxonomic classification.</title>
        <authorList>
            <person name="Goeker M."/>
        </authorList>
    </citation>
    <scope>NUCLEOTIDE SEQUENCE [LARGE SCALE GENOMIC DNA]</scope>
    <source>
        <strain evidence="2 3">DSM 102255</strain>
    </source>
</reference>
<sequence length="740" mass="79950">MAMTAAAIFPMMGLIGAAVDMGRVYAVKSRLQAGCDAGALAGRRTMGTGQWSDNSGLANTVALKTFDLNFPSGTFGSDAPTRSFTESDGTVTGTATVAVPMTLMRLFDKPTKTITVTCDGQMRIPNTDVMFVLDNSGSMSQVIPGDTTGRTKIVGLRLAIKCFYEALAKRNIDDVTHDECGTDADPSGGLSSQVQLRFGFVNYDHMVNVGKLLPNDYMVDSATYQSRVANTEQVWAWTLGTATTPNYGAWSATPDGYSDPSSYGSTYTVVSAANTTLADLLSYPKQNTSVNSATCDLLNQYGSHNKLVGITESYGTPATPTYTPSDNDPPVYPATAQNQNVSRTRTTTVSKGFRYRWFKNGSTTSCWLESANANTASNAHKYTQTQTGTASKPINWTPYNRIVDWTYKPVTFTVSSLKLGDSSWGSSVSLPIGQSSATSVKLSGSNTSTSIRQVANTSVAWNGCIEERHTFKNTDGDGSDDWPIGWTNNPSTPGDATDMDIKMTPSIADDNTRWKPALHAAVWGRQTTLDSSGNWSGGWTHNNVTGAISSNRNLSSNSCVAASRKLAAYPDDAGAANFKAYINSLTPNGNTYHDIGLLWGARLMWPDGIFRSENETTPGGAQITRHMIFMTDGDTANTPNNYTSYGIDWWDQRQFNTDVTAAQMEANNNARSKALCKAIKNKNITLWVISYGNGANVDTNNRLKECSSGDAYFFSAADTTQLIKKFREIADRIANLRLTG</sequence>
<dbReference type="AlphaFoldDB" id="A0A841IVV5"/>
<gene>
    <name evidence="2" type="ORF">FHS92_000181</name>
</gene>
<name>A0A841IVV5_9SPHN</name>
<proteinExistence type="predicted"/>
<dbReference type="RefSeq" id="WP_184076647.1">
    <property type="nucleotide sequence ID" value="NZ_JACIJP010000001.1"/>
</dbReference>
<keyword evidence="3" id="KW-1185">Reference proteome</keyword>
<dbReference type="Gene3D" id="3.40.50.410">
    <property type="entry name" value="von Willebrand factor, type A domain"/>
    <property type="match status" value="1"/>
</dbReference>
<dbReference type="Proteomes" id="UP000552700">
    <property type="component" value="Unassembled WGS sequence"/>
</dbReference>
<accession>A0A841IVV5</accession>